<evidence type="ECO:0000256" key="1">
    <source>
        <dbReference type="SAM" id="Phobius"/>
    </source>
</evidence>
<keyword evidence="1" id="KW-0812">Transmembrane</keyword>
<sequence length="52" mass="6016">MLIKLNLISPTFARQERVRQEKALTQKQWITIDRIVMIIMFLGVIAGAIIFS</sequence>
<organism evidence="2 3">
    <name type="scientific">Pedobacter cryoconitis</name>
    <dbReference type="NCBI Taxonomy" id="188932"/>
    <lineage>
        <taxon>Bacteria</taxon>
        <taxon>Pseudomonadati</taxon>
        <taxon>Bacteroidota</taxon>
        <taxon>Sphingobacteriia</taxon>
        <taxon>Sphingobacteriales</taxon>
        <taxon>Sphingobacteriaceae</taxon>
        <taxon>Pedobacter</taxon>
    </lineage>
</organism>
<dbReference type="AlphaFoldDB" id="A0A7X0J4K1"/>
<evidence type="ECO:0000313" key="3">
    <source>
        <dbReference type="Proteomes" id="UP000521017"/>
    </source>
</evidence>
<feature type="transmembrane region" description="Helical" evidence="1">
    <location>
        <begin position="29"/>
        <end position="51"/>
    </location>
</feature>
<comment type="caution">
    <text evidence="2">The sequence shown here is derived from an EMBL/GenBank/DDBJ whole genome shotgun (WGS) entry which is preliminary data.</text>
</comment>
<reference evidence="2 3" key="1">
    <citation type="submission" date="2020-08" db="EMBL/GenBank/DDBJ databases">
        <title>Genomic Encyclopedia of Type Strains, Phase IV (KMG-V): Genome sequencing to study the core and pangenomes of soil and plant-associated prokaryotes.</title>
        <authorList>
            <person name="Whitman W."/>
        </authorList>
    </citation>
    <scope>NUCLEOTIDE SEQUENCE [LARGE SCALE GENOMIC DNA]</scope>
    <source>
        <strain evidence="2 3">M2T3</strain>
    </source>
</reference>
<dbReference type="EMBL" id="JACHCC010000006">
    <property type="protein sequence ID" value="MBB6500242.1"/>
    <property type="molecule type" value="Genomic_DNA"/>
</dbReference>
<gene>
    <name evidence="2" type="ORF">HDF25_002390</name>
</gene>
<dbReference type="Proteomes" id="UP000521017">
    <property type="component" value="Unassembled WGS sequence"/>
</dbReference>
<accession>A0A7X0J4K1</accession>
<protein>
    <submittedName>
        <fullName evidence="2">Uncharacterized protein</fullName>
    </submittedName>
</protein>
<evidence type="ECO:0000313" key="2">
    <source>
        <dbReference type="EMBL" id="MBB6500242.1"/>
    </source>
</evidence>
<proteinExistence type="predicted"/>
<keyword evidence="1" id="KW-1133">Transmembrane helix</keyword>
<keyword evidence="1" id="KW-0472">Membrane</keyword>
<name>A0A7X0J4K1_9SPHI</name>